<feature type="DNA-binding region" description="H-T-H motif" evidence="2">
    <location>
        <begin position="28"/>
        <end position="47"/>
    </location>
</feature>
<dbReference type="InterPro" id="IPR009057">
    <property type="entry name" value="Homeodomain-like_sf"/>
</dbReference>
<evidence type="ECO:0000259" key="3">
    <source>
        <dbReference type="PROSITE" id="PS50977"/>
    </source>
</evidence>
<dbReference type="OrthoDB" id="9812993at2"/>
<dbReference type="InterPro" id="IPR050624">
    <property type="entry name" value="HTH-type_Tx_Regulator"/>
</dbReference>
<evidence type="ECO:0000256" key="1">
    <source>
        <dbReference type="ARBA" id="ARBA00023125"/>
    </source>
</evidence>
<dbReference type="GO" id="GO:0003677">
    <property type="term" value="F:DNA binding"/>
    <property type="evidence" value="ECO:0007669"/>
    <property type="project" value="UniProtKB-UniRule"/>
</dbReference>
<feature type="domain" description="HTH tetR-type" evidence="3">
    <location>
        <begin position="5"/>
        <end position="65"/>
    </location>
</feature>
<proteinExistence type="predicted"/>
<dbReference type="STRING" id="1862672.BO225_06055"/>
<dbReference type="Gene3D" id="1.10.357.10">
    <property type="entry name" value="Tetracycline Repressor, domain 2"/>
    <property type="match status" value="1"/>
</dbReference>
<organism evidence="4 5">
    <name type="scientific">Dubosiella newyorkensis</name>
    <dbReference type="NCBI Taxonomy" id="1862672"/>
    <lineage>
        <taxon>Bacteria</taxon>
        <taxon>Bacillati</taxon>
        <taxon>Bacillota</taxon>
        <taxon>Erysipelotrichia</taxon>
        <taxon>Erysipelotrichales</taxon>
        <taxon>Erysipelotrichaceae</taxon>
        <taxon>Dubosiella</taxon>
    </lineage>
</organism>
<sequence>MNTIVTSKQEILKQSRSILQTKGYRSISIRAIAQACHVSIGSIYNYFDSKTDLISETIESVWLEIFHPSNMESSPKDVDAWIEWVMQRLEESQTLYPDFFRLHAIYFEKNEQKEGQKHMHKIWDHIEESLISVLMKDPKIRKDAFNASFTPKAFAHTLFSMLQSLALRGEYDPKIVLEIVHRVLYD</sequence>
<dbReference type="EMBL" id="MPKA01000064">
    <property type="protein sequence ID" value="OLU46471.1"/>
    <property type="molecule type" value="Genomic_DNA"/>
</dbReference>
<evidence type="ECO:0000313" key="5">
    <source>
        <dbReference type="Proteomes" id="UP000186705"/>
    </source>
</evidence>
<reference evidence="4 5" key="1">
    <citation type="submission" date="2016-11" db="EMBL/GenBank/DDBJ databases">
        <title>Description of two novel members of the family Erysipelotrichaceae: Ileibacterium lipovorans gen. nov., sp. nov. and Dubosiella newyorkensis, gen. nov., sp. nov.</title>
        <authorList>
            <person name="Cox L.M."/>
            <person name="Sohn J."/>
            <person name="Tyrrell K.L."/>
            <person name="Citron D.M."/>
            <person name="Lawson P.A."/>
            <person name="Patel N.B."/>
            <person name="Iizumi T."/>
            <person name="Perez-Perez G.I."/>
            <person name="Goldstein E.J."/>
            <person name="Blaser M.J."/>
        </authorList>
    </citation>
    <scope>NUCLEOTIDE SEQUENCE [LARGE SCALE GENOMIC DNA]</scope>
    <source>
        <strain evidence="4 5">NYU-BL-A4</strain>
    </source>
</reference>
<dbReference type="RefSeq" id="WP_076341376.1">
    <property type="nucleotide sequence ID" value="NZ_CAPDDE010000023.1"/>
</dbReference>
<dbReference type="PROSITE" id="PS50977">
    <property type="entry name" value="HTH_TETR_2"/>
    <property type="match status" value="1"/>
</dbReference>
<name>A0A1U7NMR0_9FIRM</name>
<gene>
    <name evidence="4" type="ORF">BO225_06055</name>
</gene>
<dbReference type="GeneID" id="78275505"/>
<accession>A0A1U7NMR0</accession>
<dbReference type="PROSITE" id="PS01081">
    <property type="entry name" value="HTH_TETR_1"/>
    <property type="match status" value="1"/>
</dbReference>
<dbReference type="PANTHER" id="PTHR43479:SF11">
    <property type="entry name" value="ACREF_ENVCD OPERON REPRESSOR-RELATED"/>
    <property type="match status" value="1"/>
</dbReference>
<keyword evidence="1 2" id="KW-0238">DNA-binding</keyword>
<dbReference type="InterPro" id="IPR001647">
    <property type="entry name" value="HTH_TetR"/>
</dbReference>
<protein>
    <recommendedName>
        <fullName evidence="3">HTH tetR-type domain-containing protein</fullName>
    </recommendedName>
</protein>
<evidence type="ECO:0000256" key="2">
    <source>
        <dbReference type="PROSITE-ProRule" id="PRU00335"/>
    </source>
</evidence>
<comment type="caution">
    <text evidence="4">The sequence shown here is derived from an EMBL/GenBank/DDBJ whole genome shotgun (WGS) entry which is preliminary data.</text>
</comment>
<dbReference type="Proteomes" id="UP000186705">
    <property type="component" value="Unassembled WGS sequence"/>
</dbReference>
<dbReference type="PANTHER" id="PTHR43479">
    <property type="entry name" value="ACREF/ENVCD OPERON REPRESSOR-RELATED"/>
    <property type="match status" value="1"/>
</dbReference>
<evidence type="ECO:0000313" key="4">
    <source>
        <dbReference type="EMBL" id="OLU46471.1"/>
    </source>
</evidence>
<dbReference type="InterPro" id="IPR023772">
    <property type="entry name" value="DNA-bd_HTH_TetR-type_CS"/>
</dbReference>
<dbReference type="SUPFAM" id="SSF46689">
    <property type="entry name" value="Homeodomain-like"/>
    <property type="match status" value="1"/>
</dbReference>
<dbReference type="PRINTS" id="PR00455">
    <property type="entry name" value="HTHTETR"/>
</dbReference>
<dbReference type="Pfam" id="PF00440">
    <property type="entry name" value="TetR_N"/>
    <property type="match status" value="1"/>
</dbReference>
<dbReference type="AlphaFoldDB" id="A0A1U7NMR0"/>
<keyword evidence="5" id="KW-1185">Reference proteome</keyword>